<dbReference type="PROSITE" id="PS51257">
    <property type="entry name" value="PROKAR_LIPOPROTEIN"/>
    <property type="match status" value="1"/>
</dbReference>
<dbReference type="STRING" id="1294273.roselon_00406"/>
<dbReference type="Gene3D" id="3.40.50.2300">
    <property type="match status" value="2"/>
</dbReference>
<evidence type="ECO:0000313" key="6">
    <source>
        <dbReference type="Proteomes" id="UP000019593"/>
    </source>
</evidence>
<dbReference type="EMBL" id="CP004372">
    <property type="protein sequence ID" value="AHM02851.1"/>
    <property type="molecule type" value="Genomic_DNA"/>
</dbReference>
<proteinExistence type="inferred from homology"/>
<evidence type="ECO:0000256" key="3">
    <source>
        <dbReference type="ARBA" id="ARBA00022970"/>
    </source>
</evidence>
<dbReference type="InterPro" id="IPR028082">
    <property type="entry name" value="Peripla_BP_I"/>
</dbReference>
<comment type="similarity">
    <text evidence="1">Belongs to the leucine-binding protein family.</text>
</comment>
<dbReference type="Proteomes" id="UP000019593">
    <property type="component" value="Chromosome"/>
</dbReference>
<dbReference type="SUPFAM" id="SSF53822">
    <property type="entry name" value="Periplasmic binding protein-like I"/>
    <property type="match status" value="1"/>
</dbReference>
<dbReference type="GO" id="GO:0006865">
    <property type="term" value="P:amino acid transport"/>
    <property type="evidence" value="ECO:0007669"/>
    <property type="project" value="UniProtKB-KW"/>
</dbReference>
<evidence type="ECO:0000256" key="1">
    <source>
        <dbReference type="ARBA" id="ARBA00010062"/>
    </source>
</evidence>
<dbReference type="AlphaFoldDB" id="W8S286"/>
<dbReference type="InterPro" id="IPR028081">
    <property type="entry name" value="Leu-bd"/>
</dbReference>
<keyword evidence="6" id="KW-1185">Reference proteome</keyword>
<dbReference type="PATRIC" id="fig|1294273.3.peg.398"/>
<evidence type="ECO:0000259" key="4">
    <source>
        <dbReference type="Pfam" id="PF13458"/>
    </source>
</evidence>
<dbReference type="OrthoDB" id="7210494at2"/>
<dbReference type="PANTHER" id="PTHR30483">
    <property type="entry name" value="LEUCINE-SPECIFIC-BINDING PROTEIN"/>
    <property type="match status" value="1"/>
</dbReference>
<name>W8S286_9RHOB</name>
<organism evidence="5 6">
    <name type="scientific">Roseicyclus elongatus DSM 19469</name>
    <dbReference type="NCBI Taxonomy" id="1294273"/>
    <lineage>
        <taxon>Bacteria</taxon>
        <taxon>Pseudomonadati</taxon>
        <taxon>Pseudomonadota</taxon>
        <taxon>Alphaproteobacteria</taxon>
        <taxon>Rhodobacterales</taxon>
        <taxon>Roseobacteraceae</taxon>
        <taxon>Roseicyclus</taxon>
    </lineage>
</organism>
<evidence type="ECO:0000313" key="5">
    <source>
        <dbReference type="EMBL" id="AHM02851.1"/>
    </source>
</evidence>
<dbReference type="KEGG" id="red:roselon_00406"/>
<reference evidence="5 6" key="1">
    <citation type="submission" date="2013-03" db="EMBL/GenBank/DDBJ databases">
        <authorList>
            <person name="Fiebig A."/>
            <person name="Goeker M."/>
            <person name="Klenk H.-P.P."/>
        </authorList>
    </citation>
    <scope>NUCLEOTIDE SEQUENCE [LARGE SCALE GENOMIC DNA]</scope>
    <source>
        <strain evidence="6">DSM 19469</strain>
    </source>
</reference>
<keyword evidence="3" id="KW-0813">Transport</keyword>
<gene>
    <name evidence="5" type="ORF">roselon_00406</name>
</gene>
<feature type="domain" description="Leucine-binding protein" evidence="4">
    <location>
        <begin position="47"/>
        <end position="372"/>
    </location>
</feature>
<dbReference type="CDD" id="cd06339">
    <property type="entry name" value="PBP1_YraM_LppC_lipoprotein-like"/>
    <property type="match status" value="1"/>
</dbReference>
<keyword evidence="3" id="KW-0029">Amino-acid transport</keyword>
<protein>
    <submittedName>
        <fullName evidence="5">ABC-type branched-chain amino acid transport system, periplasmic component</fullName>
    </submittedName>
</protein>
<evidence type="ECO:0000256" key="2">
    <source>
        <dbReference type="ARBA" id="ARBA00022729"/>
    </source>
</evidence>
<dbReference type="eggNOG" id="COG0683">
    <property type="taxonomic scope" value="Bacteria"/>
</dbReference>
<dbReference type="PANTHER" id="PTHR30483:SF6">
    <property type="entry name" value="PERIPLASMIC BINDING PROTEIN OF ABC TRANSPORTER FOR NATURAL AMINO ACIDS"/>
    <property type="match status" value="1"/>
</dbReference>
<dbReference type="HOGENOM" id="CLU_049010_0_0_5"/>
<dbReference type="Pfam" id="PF13458">
    <property type="entry name" value="Peripla_BP_6"/>
    <property type="match status" value="1"/>
</dbReference>
<dbReference type="RefSeq" id="WP_025310758.1">
    <property type="nucleotide sequence ID" value="NZ_CP004372.1"/>
</dbReference>
<dbReference type="InterPro" id="IPR051010">
    <property type="entry name" value="BCAA_transport"/>
</dbReference>
<keyword evidence="2" id="KW-0732">Signal</keyword>
<sequence length="405" mass="41637">MISAFRALRNPLRLLGLLVATALLAACQVGNVGLGGASGPRVSGQSVQVAMLLPLSSSQGGDAIVARGLENAARMAAAEMSGMTIEISVYDTAGQAATAAGVARQAVSDGADIILGPLRSDAAAAVGVAVANSNVSVLSFSNNTEVAGSNVFVLGHTFANTANRMVSFAAQRGNGNIVLVHASNLAGEVARDAVRTAAGRSGATVAATIPYEFSQTGVINVVPQVVEAVREYGSNGLILTSDSAGALPFFAQLLPENGLDTEAVRVMGLTRWDIPPQTLEFAGLQGGWFALPDPSATADFEARYQATYGEPPHNIAALGYDGLRAAAETAANAGRLGAAELTAGEYQGANGVFRLLADGTISRAMAIAQITDNQVAIIRPRPKTSRRSRFLTGTRAFPFRPNRGS</sequence>
<accession>W8S286</accession>